<gene>
    <name evidence="1" type="ORF">PVAG01_08413</name>
</gene>
<name>A0ABR4P9C9_9HELO</name>
<accession>A0ABR4P9C9</accession>
<organism evidence="1 2">
    <name type="scientific">Phlyctema vagabunda</name>
    <dbReference type="NCBI Taxonomy" id="108571"/>
    <lineage>
        <taxon>Eukaryota</taxon>
        <taxon>Fungi</taxon>
        <taxon>Dikarya</taxon>
        <taxon>Ascomycota</taxon>
        <taxon>Pezizomycotina</taxon>
        <taxon>Leotiomycetes</taxon>
        <taxon>Helotiales</taxon>
        <taxon>Dermateaceae</taxon>
        <taxon>Phlyctema</taxon>
    </lineage>
</organism>
<reference evidence="1 2" key="1">
    <citation type="submission" date="2024-06" db="EMBL/GenBank/DDBJ databases">
        <title>Complete genome of Phlyctema vagabunda strain 19-DSS-EL-015.</title>
        <authorList>
            <person name="Fiorenzani C."/>
        </authorList>
    </citation>
    <scope>NUCLEOTIDE SEQUENCE [LARGE SCALE GENOMIC DNA]</scope>
    <source>
        <strain evidence="1 2">19-DSS-EL-015</strain>
    </source>
</reference>
<comment type="caution">
    <text evidence="1">The sequence shown here is derived from an EMBL/GenBank/DDBJ whole genome shotgun (WGS) entry which is preliminary data.</text>
</comment>
<dbReference type="EMBL" id="JBFCZG010000007">
    <property type="protein sequence ID" value="KAL3419914.1"/>
    <property type="molecule type" value="Genomic_DNA"/>
</dbReference>
<dbReference type="Proteomes" id="UP001629113">
    <property type="component" value="Unassembled WGS sequence"/>
</dbReference>
<proteinExistence type="predicted"/>
<evidence type="ECO:0000313" key="1">
    <source>
        <dbReference type="EMBL" id="KAL3419914.1"/>
    </source>
</evidence>
<protein>
    <submittedName>
        <fullName evidence="1">Uncharacterized protein</fullName>
    </submittedName>
</protein>
<sequence>MEQSPADENSVLKLLRSMYWSCLTRETSHLILAYHEIHRHQPDLSTYETEHTGLEGDNFEKFCNIWSEVVSINNDTEVVFREMLCSSCSSHLRGYFYYGCEKGCRQRTPESIYIEDQKRREISMQDLPGEVRAGIYNTPFRSCANCIDSPEGYQECEREHLRKIIFKKRKEKDQPSFESRLRNRELQVQNVANPTLRRVVNSLVDPSRYANAGPVHLGMMFGPLLFENGVPGTSSGAVISMRPLPSLCMKPRYDLLITADLQQHEATHLEAHIFDDKNSGDRKMKRVPRVHRKQDFLASVKKVYGGAFSGHAIAFRESELDIIDCFAEVSHAFRYLPGKTVAANRKRLFQQSDVVVSKIRDSLEDEVDLYLQHFANVIADPKPPLRWNLDTNNCQNFAQLLMKTLDTANLFHKLPRNYFDDAAAKMKKKWPLPRYLLSFGPDIDTPIALLRPPVRSLIWNFYHNKRDACDLIEYAEQFRTEASPVPTDAWEFLCDTNAASECDTTTRASKLSLSNALWTLPRDSISILQTHLMRHSTRYSTNDGRCLSAEQWVLNRLQVLHQVDIFASMCSGLADAMLLDISMNLELLPSYFSPTATMHGTLHVCEKVVQYGPIGWVTGRERDWWEREMKFRAKKMSSRLKFR</sequence>
<keyword evidence="2" id="KW-1185">Reference proteome</keyword>
<evidence type="ECO:0000313" key="2">
    <source>
        <dbReference type="Proteomes" id="UP001629113"/>
    </source>
</evidence>